<name>X6P9Q5_RETFI</name>
<dbReference type="AlphaFoldDB" id="X6P9Q5"/>
<keyword evidence="2" id="KW-1133">Transmembrane helix</keyword>
<dbReference type="EMBL" id="ASPP01002269">
    <property type="protein sequence ID" value="ETO34804.1"/>
    <property type="molecule type" value="Genomic_DNA"/>
</dbReference>
<evidence type="ECO:0000313" key="4">
    <source>
        <dbReference type="Proteomes" id="UP000023152"/>
    </source>
</evidence>
<evidence type="ECO:0000256" key="2">
    <source>
        <dbReference type="SAM" id="Phobius"/>
    </source>
</evidence>
<keyword evidence="2" id="KW-0812">Transmembrane</keyword>
<evidence type="ECO:0000313" key="3">
    <source>
        <dbReference type="EMBL" id="ETO34804.1"/>
    </source>
</evidence>
<comment type="caution">
    <text evidence="3">The sequence shown here is derived from an EMBL/GenBank/DDBJ whole genome shotgun (WGS) entry which is preliminary data.</text>
</comment>
<gene>
    <name evidence="3" type="ORF">RFI_02283</name>
</gene>
<protein>
    <submittedName>
        <fullName evidence="3">Uncharacterized protein</fullName>
    </submittedName>
</protein>
<keyword evidence="1" id="KW-0175">Coiled coil</keyword>
<reference evidence="3 4" key="1">
    <citation type="journal article" date="2013" name="Curr. Biol.">
        <title>The Genome of the Foraminiferan Reticulomyxa filosa.</title>
        <authorList>
            <person name="Glockner G."/>
            <person name="Hulsmann N."/>
            <person name="Schleicher M."/>
            <person name="Noegel A.A."/>
            <person name="Eichinger L."/>
            <person name="Gallinger C."/>
            <person name="Pawlowski J."/>
            <person name="Sierra R."/>
            <person name="Euteneuer U."/>
            <person name="Pillet L."/>
            <person name="Moustafa A."/>
            <person name="Platzer M."/>
            <person name="Groth M."/>
            <person name="Szafranski K."/>
            <person name="Schliwa M."/>
        </authorList>
    </citation>
    <scope>NUCLEOTIDE SEQUENCE [LARGE SCALE GENOMIC DNA]</scope>
</reference>
<feature type="transmembrane region" description="Helical" evidence="2">
    <location>
        <begin position="113"/>
        <end position="138"/>
    </location>
</feature>
<feature type="coiled-coil region" evidence="1">
    <location>
        <begin position="7"/>
        <end position="50"/>
    </location>
</feature>
<evidence type="ECO:0000256" key="1">
    <source>
        <dbReference type="SAM" id="Coils"/>
    </source>
</evidence>
<proteinExistence type="predicted"/>
<dbReference type="Proteomes" id="UP000023152">
    <property type="component" value="Unassembled WGS sequence"/>
</dbReference>
<keyword evidence="2" id="KW-0472">Membrane</keyword>
<accession>X6P9Q5</accession>
<organism evidence="3 4">
    <name type="scientific">Reticulomyxa filosa</name>
    <dbReference type="NCBI Taxonomy" id="46433"/>
    <lineage>
        <taxon>Eukaryota</taxon>
        <taxon>Sar</taxon>
        <taxon>Rhizaria</taxon>
        <taxon>Retaria</taxon>
        <taxon>Foraminifera</taxon>
        <taxon>Monothalamids</taxon>
        <taxon>Reticulomyxidae</taxon>
        <taxon>Reticulomyxa</taxon>
    </lineage>
</organism>
<sequence>MKEFITINNNNNKIDDDEEEIKRIEEEMERRRLKKEIEDYLRKIESIRSGKKIIYYLNRDEIPKEGKYIYIFLLNKNEVFVCLFVCVCIEKRLVPTYIHRQTIEELTGKKAEILYNIFVVVFYSLIAAASIYVGYFAISNMNWNWTVFRDVVPNNGCGRIYEDGYCPQSNINTRIEYDDYYYEMVEWLQTVNIYTVGCKEN</sequence>
<keyword evidence="4" id="KW-1185">Reference proteome</keyword>